<evidence type="ECO:0000256" key="3">
    <source>
        <dbReference type="ARBA" id="ARBA00023237"/>
    </source>
</evidence>
<dbReference type="InterPro" id="IPR020889">
    <property type="entry name" value="LipoPS_assembly_LptD"/>
</dbReference>
<dbReference type="AlphaFoldDB" id="A0A381E2F7"/>
<dbReference type="EMBL" id="UFUW01000001">
    <property type="protein sequence ID" value="SUX20292.1"/>
    <property type="molecule type" value="Genomic_DNA"/>
</dbReference>
<dbReference type="RefSeq" id="WP_115610951.1">
    <property type="nucleotide sequence ID" value="NZ_JBHLZC010000001.1"/>
</dbReference>
<comment type="similarity">
    <text evidence="4">Belongs to the LptD family.</text>
</comment>
<evidence type="ECO:0000259" key="6">
    <source>
        <dbReference type="Pfam" id="PF04453"/>
    </source>
</evidence>
<keyword evidence="2 4" id="KW-0472">Membrane</keyword>
<dbReference type="HAMAP" id="MF_01411">
    <property type="entry name" value="LPS_assembly_LptD"/>
    <property type="match status" value="1"/>
</dbReference>
<evidence type="ECO:0000313" key="7">
    <source>
        <dbReference type="EMBL" id="SUX20292.1"/>
    </source>
</evidence>
<dbReference type="OrthoDB" id="9760225at2"/>
<dbReference type="PANTHER" id="PTHR30189:SF1">
    <property type="entry name" value="LPS-ASSEMBLY PROTEIN LPTD"/>
    <property type="match status" value="1"/>
</dbReference>
<dbReference type="InterPro" id="IPR007543">
    <property type="entry name" value="LptD_C"/>
</dbReference>
<evidence type="ECO:0000256" key="2">
    <source>
        <dbReference type="ARBA" id="ARBA00023136"/>
    </source>
</evidence>
<comment type="caution">
    <text evidence="4">Lacks conserved residue(s) required for the propagation of feature annotation.</text>
</comment>
<comment type="subunit">
    <text evidence="4">Component of the lipopolysaccharide transport and assembly complex. Interacts with LptE and LptA.</text>
</comment>
<dbReference type="GO" id="GO:0015920">
    <property type="term" value="P:lipopolysaccharide transport"/>
    <property type="evidence" value="ECO:0007669"/>
    <property type="project" value="InterPro"/>
</dbReference>
<evidence type="ECO:0000256" key="1">
    <source>
        <dbReference type="ARBA" id="ARBA00022729"/>
    </source>
</evidence>
<protein>
    <recommendedName>
        <fullName evidence="4">LPS-assembly protein LptD</fullName>
    </recommendedName>
</protein>
<evidence type="ECO:0000256" key="4">
    <source>
        <dbReference type="HAMAP-Rule" id="MF_01411"/>
    </source>
</evidence>
<proteinExistence type="inferred from homology"/>
<dbReference type="GO" id="GO:1990351">
    <property type="term" value="C:transporter complex"/>
    <property type="evidence" value="ECO:0007669"/>
    <property type="project" value="TreeGrafter"/>
</dbReference>
<dbReference type="Gene3D" id="2.60.450.10">
    <property type="entry name" value="Lipopolysaccharide (LPS) transport protein A like domain"/>
    <property type="match status" value="1"/>
</dbReference>
<accession>A0A381E2F7</accession>
<dbReference type="GO" id="GO:0043165">
    <property type="term" value="P:Gram-negative-bacterium-type cell outer membrane assembly"/>
    <property type="evidence" value="ECO:0007669"/>
    <property type="project" value="UniProtKB-UniRule"/>
</dbReference>
<dbReference type="Pfam" id="PF04453">
    <property type="entry name" value="LptD"/>
    <property type="match status" value="1"/>
</dbReference>
<sequence length="736" mass="85944" precursor="true">MSPYRTLCLLALLLPILPAHTLQCVADPLAVFTKLGGDPDDKQVHIHADNSEGDYALAQFDGSVEMQQGDKHLFAPQLTYRHEDGRAELKRGGILSNSQVAVEGNKGRYDSEAETATFEEAEYYIRGKQQSAVGAAQNARFDRKNNRDDFDNVTWTTCTRLHPAWHLRARTLMLDHNRERGIAHDMTLRIGKVPVFYLPYFSFPITSARQSGFLIPSLGSSEARGLEASIPYYWNIAPNQDATFTLRPMTKRGLMAEGEYRFLGEKQEGTLYASLLPHDRQNSKHMRWSWRGTHQYRFNEEWHTDLLHQRVSDVDYVEDLTTDFGLYDDWYLERHATLYGDTGYGNIMLRGQKYQRIDSNVSEKDKPYARLPQLTYNNTLQHGNWRYDFSAEAVRFHKNHLGNADRLSADAAVAYRLEAPYGYLEPKASANLAYYNFGSRKDKQNFANKHKTRTLPTLSIDGKLNFERNLHWRGEDWTQTLEPRLYYLYTPYKNQSDIPDFDSDERSLSWNWLFARNRFIGADRIGDANQLTTAISSSFYKSRDGQEKMRLSLGQIQYFRDRRVQLNNNRVDKQGRSVLVGEGLYQIDNHWRLYGLSFWDTQTHRNERDVLSLDYRLDQDRFINLSHHYTRGDYNQTTLATVWRINPQWRTFYRQDYSNTHHRLFNNIIGVEYNDCCWAWRLAGRRYRDHPTDSKTHDAIYLEFVLKGLGNMGSRSGRMLKDQIHGFTPLAEEKEF</sequence>
<comment type="function">
    <text evidence="4">Together with LptE, is involved in the assembly of lipopolysaccharide (LPS) at the surface of the outer membrane.</text>
</comment>
<dbReference type="Proteomes" id="UP000254572">
    <property type="component" value="Unassembled WGS sequence"/>
</dbReference>
<keyword evidence="3 4" id="KW-0998">Cell outer membrane</keyword>
<comment type="subcellular location">
    <subcellularLocation>
        <location evidence="4">Cell outer membrane</location>
    </subcellularLocation>
</comment>
<dbReference type="Pfam" id="PF03968">
    <property type="entry name" value="LptD_N"/>
    <property type="match status" value="1"/>
</dbReference>
<dbReference type="PANTHER" id="PTHR30189">
    <property type="entry name" value="LPS-ASSEMBLY PROTEIN"/>
    <property type="match status" value="1"/>
</dbReference>
<gene>
    <name evidence="4 7" type="primary">lptD</name>
    <name evidence="7" type="ORF">NCTC13294_00710</name>
</gene>
<organism evidence="7 8">
    <name type="scientific">Cardiobacterium valvarum</name>
    <dbReference type="NCBI Taxonomy" id="194702"/>
    <lineage>
        <taxon>Bacteria</taxon>
        <taxon>Pseudomonadati</taxon>
        <taxon>Pseudomonadota</taxon>
        <taxon>Gammaproteobacteria</taxon>
        <taxon>Cardiobacteriales</taxon>
        <taxon>Cardiobacteriaceae</taxon>
        <taxon>Cardiobacterium</taxon>
    </lineage>
</organism>
<feature type="domain" description="Organic solvent tolerance-like N-terminal" evidence="5">
    <location>
        <begin position="45"/>
        <end position="178"/>
    </location>
</feature>
<evidence type="ECO:0000313" key="8">
    <source>
        <dbReference type="Proteomes" id="UP000254572"/>
    </source>
</evidence>
<evidence type="ECO:0000259" key="5">
    <source>
        <dbReference type="Pfam" id="PF03968"/>
    </source>
</evidence>
<feature type="chain" id="PRO_5017090220" description="LPS-assembly protein LptD" evidence="4">
    <location>
        <begin position="22"/>
        <end position="736"/>
    </location>
</feature>
<reference evidence="7 8" key="1">
    <citation type="submission" date="2018-06" db="EMBL/GenBank/DDBJ databases">
        <authorList>
            <consortium name="Pathogen Informatics"/>
            <person name="Doyle S."/>
        </authorList>
    </citation>
    <scope>NUCLEOTIDE SEQUENCE [LARGE SCALE GENOMIC DNA]</scope>
    <source>
        <strain evidence="7 8">NCTC13294</strain>
    </source>
</reference>
<feature type="signal peptide" evidence="4">
    <location>
        <begin position="1"/>
        <end position="21"/>
    </location>
</feature>
<dbReference type="InterPro" id="IPR005653">
    <property type="entry name" value="OstA-like_N"/>
</dbReference>
<dbReference type="InterPro" id="IPR050218">
    <property type="entry name" value="LptD"/>
</dbReference>
<keyword evidence="8" id="KW-1185">Reference proteome</keyword>
<dbReference type="GO" id="GO:0009279">
    <property type="term" value="C:cell outer membrane"/>
    <property type="evidence" value="ECO:0007669"/>
    <property type="project" value="UniProtKB-SubCell"/>
</dbReference>
<feature type="domain" description="LptD C-terminal" evidence="6">
    <location>
        <begin position="286"/>
        <end position="649"/>
    </location>
</feature>
<keyword evidence="1 4" id="KW-0732">Signal</keyword>
<name>A0A381E2F7_9GAMM</name>